<comment type="caution">
    <text evidence="2">The sequence shown here is derived from an EMBL/GenBank/DDBJ whole genome shotgun (WGS) entry which is preliminary data.</text>
</comment>
<dbReference type="Proteomes" id="UP000030664">
    <property type="component" value="Unassembled WGS sequence"/>
</dbReference>
<sequence length="188" mass="21531">MPRSLDDLIWPRRTERLTVGRLTPEDADVLWELKGDLELNRWTTRVYASREEFRADWDALVATHLLAHWDGRLAAYLMVKHQDAWSQADVAEHARGQQVELGWVVAPWAQGCGIATELVRAGLSIAFDMGVHRVEAGCFAENTGSWKVMEKVGMRRESHTVRDCLHRDGQWHDGYGYAMLAEEHRQPV</sequence>
<dbReference type="EMBL" id="JROM01000045">
    <property type="protein sequence ID" value="KHE73778.1"/>
    <property type="molecule type" value="Genomic_DNA"/>
</dbReference>
<dbReference type="RefSeq" id="WP_035964819.1">
    <property type="nucleotide sequence ID" value="NZ_JAQDQD010000009.1"/>
</dbReference>
<evidence type="ECO:0000313" key="2">
    <source>
        <dbReference type="EMBL" id="KHE73778.1"/>
    </source>
</evidence>
<dbReference type="InterPro" id="IPR016181">
    <property type="entry name" value="Acyl_CoA_acyltransferase"/>
</dbReference>
<dbReference type="Pfam" id="PF13302">
    <property type="entry name" value="Acetyltransf_3"/>
    <property type="match status" value="1"/>
</dbReference>
<dbReference type="InterPro" id="IPR000182">
    <property type="entry name" value="GNAT_dom"/>
</dbReference>
<dbReference type="STRING" id="223184.AS25_10035"/>
<name>A0A0B0D8N7_9MICC</name>
<dbReference type="SUPFAM" id="SSF55729">
    <property type="entry name" value="Acyl-CoA N-acyltransferases (Nat)"/>
    <property type="match status" value="1"/>
</dbReference>
<dbReference type="CDD" id="cd04301">
    <property type="entry name" value="NAT_SF"/>
    <property type="match status" value="1"/>
</dbReference>
<organism evidence="2 3">
    <name type="scientific">Kocuria marina</name>
    <dbReference type="NCBI Taxonomy" id="223184"/>
    <lineage>
        <taxon>Bacteria</taxon>
        <taxon>Bacillati</taxon>
        <taxon>Actinomycetota</taxon>
        <taxon>Actinomycetes</taxon>
        <taxon>Micrococcales</taxon>
        <taxon>Micrococcaceae</taxon>
        <taxon>Kocuria</taxon>
    </lineage>
</organism>
<dbReference type="AlphaFoldDB" id="A0A0B0D8N7"/>
<dbReference type="PROSITE" id="PS51186">
    <property type="entry name" value="GNAT"/>
    <property type="match status" value="1"/>
</dbReference>
<dbReference type="InterPro" id="IPR051531">
    <property type="entry name" value="N-acetyltransferase"/>
</dbReference>
<dbReference type="eggNOG" id="COG1670">
    <property type="taxonomic scope" value="Bacteria"/>
</dbReference>
<dbReference type="PANTHER" id="PTHR43792:SF1">
    <property type="entry name" value="N-ACETYLTRANSFERASE DOMAIN-CONTAINING PROTEIN"/>
    <property type="match status" value="1"/>
</dbReference>
<evidence type="ECO:0000259" key="1">
    <source>
        <dbReference type="PROSITE" id="PS51186"/>
    </source>
</evidence>
<evidence type="ECO:0000313" key="3">
    <source>
        <dbReference type="Proteomes" id="UP000030664"/>
    </source>
</evidence>
<accession>A0A0B0D8N7</accession>
<keyword evidence="2" id="KW-0808">Transferase</keyword>
<protein>
    <submittedName>
        <fullName evidence="2">Acetyltransferase</fullName>
    </submittedName>
</protein>
<dbReference type="GO" id="GO:0016747">
    <property type="term" value="F:acyltransferase activity, transferring groups other than amino-acyl groups"/>
    <property type="evidence" value="ECO:0007669"/>
    <property type="project" value="InterPro"/>
</dbReference>
<reference evidence="2 3" key="1">
    <citation type="submission" date="2014-09" db="EMBL/GenBank/DDBJ databases">
        <title>High-quality draft genome sequence of Kocuria marina SO9-6, an actinobacterium isolated from a copper mine.</title>
        <authorList>
            <person name="Castro D.B."/>
            <person name="Pereira L.B."/>
            <person name="Silva M.V."/>
            <person name="Silva B.P."/>
            <person name="Zanardi B.R."/>
            <person name="Carlos C."/>
            <person name="Belgini D.R."/>
            <person name="Limache E.G."/>
            <person name="Lacerda G.V."/>
            <person name="Nery M.B."/>
            <person name="Gomes M.B."/>
            <person name="Souza S."/>
            <person name="Silva T.M."/>
            <person name="Rodrigues V.D."/>
            <person name="Paulino L.C."/>
            <person name="Vicentini R."/>
            <person name="Ferraz L.F."/>
            <person name="Ottoboni L.M."/>
        </authorList>
    </citation>
    <scope>NUCLEOTIDE SEQUENCE [LARGE SCALE GENOMIC DNA]</scope>
    <source>
        <strain evidence="2 3">SO9-6</strain>
    </source>
</reference>
<feature type="domain" description="N-acetyltransferase" evidence="1">
    <location>
        <begin position="17"/>
        <end position="182"/>
    </location>
</feature>
<dbReference type="PANTHER" id="PTHR43792">
    <property type="entry name" value="GNAT FAMILY, PUTATIVE (AFU_ORTHOLOGUE AFUA_3G00765)-RELATED-RELATED"/>
    <property type="match status" value="1"/>
</dbReference>
<proteinExistence type="predicted"/>
<dbReference type="Gene3D" id="3.40.630.30">
    <property type="match status" value="1"/>
</dbReference>
<gene>
    <name evidence="2" type="ORF">AS25_10035</name>
</gene>